<dbReference type="PATRIC" id="fig|1423743.5.peg.1491"/>
<name>A0A0R1W0L9_9LACO</name>
<proteinExistence type="predicted"/>
<dbReference type="Proteomes" id="UP000051966">
    <property type="component" value="Unassembled WGS sequence"/>
</dbReference>
<dbReference type="GO" id="GO:0016787">
    <property type="term" value="F:hydrolase activity"/>
    <property type="evidence" value="ECO:0007669"/>
    <property type="project" value="UniProtKB-KW"/>
</dbReference>
<dbReference type="InterPro" id="IPR029058">
    <property type="entry name" value="AB_hydrolase_fold"/>
</dbReference>
<dbReference type="PANTHER" id="PTHR37946">
    <property type="entry name" value="SLL1969 PROTEIN"/>
    <property type="match status" value="1"/>
</dbReference>
<organism evidence="1 2">
    <name type="scientific">Lentilactobacillus farraginis DSM 18382 = JCM 14108</name>
    <dbReference type="NCBI Taxonomy" id="1423743"/>
    <lineage>
        <taxon>Bacteria</taxon>
        <taxon>Bacillati</taxon>
        <taxon>Bacillota</taxon>
        <taxon>Bacilli</taxon>
        <taxon>Lactobacillales</taxon>
        <taxon>Lactobacillaceae</taxon>
        <taxon>Lentilactobacillus</taxon>
    </lineage>
</organism>
<dbReference type="Pfam" id="PF06028">
    <property type="entry name" value="DUF915"/>
    <property type="match status" value="1"/>
</dbReference>
<evidence type="ECO:0000313" key="1">
    <source>
        <dbReference type="EMBL" id="KRM11390.1"/>
    </source>
</evidence>
<dbReference type="Gene3D" id="3.40.50.1820">
    <property type="entry name" value="alpha/beta hydrolase"/>
    <property type="match status" value="1"/>
</dbReference>
<dbReference type="InterPro" id="IPR010315">
    <property type="entry name" value="DUF915_hydro-like"/>
</dbReference>
<dbReference type="AlphaFoldDB" id="A0A0R1W0L9"/>
<comment type="caution">
    <text evidence="1">The sequence shown here is derived from an EMBL/GenBank/DDBJ whole genome shotgun (WGS) entry which is preliminary data.</text>
</comment>
<reference evidence="1 2" key="1">
    <citation type="journal article" date="2015" name="Genome Announc.">
        <title>Expanding the biotechnology potential of lactobacilli through comparative genomics of 213 strains and associated genera.</title>
        <authorList>
            <person name="Sun Z."/>
            <person name="Harris H.M."/>
            <person name="McCann A."/>
            <person name="Guo C."/>
            <person name="Argimon S."/>
            <person name="Zhang W."/>
            <person name="Yang X."/>
            <person name="Jeffery I.B."/>
            <person name="Cooney J.C."/>
            <person name="Kagawa T.F."/>
            <person name="Liu W."/>
            <person name="Song Y."/>
            <person name="Salvetti E."/>
            <person name="Wrobel A."/>
            <person name="Rasinkangas P."/>
            <person name="Parkhill J."/>
            <person name="Rea M.C."/>
            <person name="O'Sullivan O."/>
            <person name="Ritari J."/>
            <person name="Douillard F.P."/>
            <person name="Paul Ross R."/>
            <person name="Yang R."/>
            <person name="Briner A.E."/>
            <person name="Felis G.E."/>
            <person name="de Vos W.M."/>
            <person name="Barrangou R."/>
            <person name="Klaenhammer T.R."/>
            <person name="Caufield P.W."/>
            <person name="Cui Y."/>
            <person name="Zhang H."/>
            <person name="O'Toole P.W."/>
        </authorList>
    </citation>
    <scope>NUCLEOTIDE SEQUENCE [LARGE SCALE GENOMIC DNA]</scope>
    <source>
        <strain evidence="1 2">DSM 18382</strain>
    </source>
</reference>
<keyword evidence="2" id="KW-1185">Reference proteome</keyword>
<dbReference type="SUPFAM" id="SSF53474">
    <property type="entry name" value="alpha/beta-Hydrolases"/>
    <property type="match status" value="1"/>
</dbReference>
<dbReference type="PANTHER" id="PTHR37946:SF1">
    <property type="entry name" value="SLL1969 PROTEIN"/>
    <property type="match status" value="1"/>
</dbReference>
<evidence type="ECO:0000313" key="2">
    <source>
        <dbReference type="Proteomes" id="UP000051966"/>
    </source>
</evidence>
<sequence>MIFACLGSLLLGAWHLGRPVSGSANEQADQDSVTLFLPGYLGSRFSFGFLLKRLVKNYHADKALVVIVKRDGRLKLYGSIKRGRCVVQVLFEDKTSRPSQQAEWLDHLCQTLQKRYRVASLNLVGHSMGCITIFWYLTHQHRNATVSIDKVVAIAGPFNDSEIARNTVAIDSIPLTAAGPIHKRPIYSALAANISQLPPTIKVLNIAGRISDSQKNDGQVSVNSAFSLRFLLKRPLGYYHEMIVRGRRASHRLLHENRLVDNSIAEFLWH</sequence>
<keyword evidence="1" id="KW-0378">Hydrolase</keyword>
<gene>
    <name evidence="1" type="ORF">FD41_GL001440</name>
</gene>
<dbReference type="EMBL" id="AZFY01000023">
    <property type="protein sequence ID" value="KRM11390.1"/>
    <property type="molecule type" value="Genomic_DNA"/>
</dbReference>
<protein>
    <submittedName>
        <fullName evidence="1">Alpha beta hydrolase</fullName>
    </submittedName>
</protein>
<accession>A0A0R1W0L9</accession>